<dbReference type="CDD" id="cd06173">
    <property type="entry name" value="MFS_MefA_like"/>
    <property type="match status" value="1"/>
</dbReference>
<evidence type="ECO:0000256" key="2">
    <source>
        <dbReference type="ARBA" id="ARBA00022448"/>
    </source>
</evidence>
<dbReference type="Pfam" id="PF05977">
    <property type="entry name" value="MFS_3"/>
    <property type="match status" value="1"/>
</dbReference>
<dbReference type="InterPro" id="IPR022324">
    <property type="entry name" value="Bacilysin_exporter_BacE_put"/>
</dbReference>
<dbReference type="GO" id="GO:0005886">
    <property type="term" value="C:plasma membrane"/>
    <property type="evidence" value="ECO:0007669"/>
    <property type="project" value="UniProtKB-SubCell"/>
</dbReference>
<dbReference type="InterPro" id="IPR010290">
    <property type="entry name" value="TM_effector"/>
</dbReference>
<feature type="transmembrane region" description="Helical" evidence="8">
    <location>
        <begin position="199"/>
        <end position="223"/>
    </location>
</feature>
<dbReference type="PANTHER" id="PTHR23513:SF6">
    <property type="entry name" value="MAJOR FACILITATOR SUPERFAMILY ASSOCIATED DOMAIN-CONTAINING PROTEIN"/>
    <property type="match status" value="1"/>
</dbReference>
<feature type="transmembrane region" description="Helical" evidence="8">
    <location>
        <begin position="235"/>
        <end position="259"/>
    </location>
</feature>
<gene>
    <name evidence="9" type="ORF">EKG83_31610</name>
</gene>
<proteinExistence type="predicted"/>
<dbReference type="Gene3D" id="1.20.1250.20">
    <property type="entry name" value="MFS general substrate transporter like domains"/>
    <property type="match status" value="2"/>
</dbReference>
<dbReference type="PRINTS" id="PR01988">
    <property type="entry name" value="EXPORTERBACE"/>
</dbReference>
<feature type="transmembrane region" description="Helical" evidence="8">
    <location>
        <begin position="172"/>
        <end position="193"/>
    </location>
</feature>
<name>A0A5Q0H5W7_SACSY</name>
<evidence type="ECO:0000256" key="1">
    <source>
        <dbReference type="ARBA" id="ARBA00004651"/>
    </source>
</evidence>
<organism evidence="9 10">
    <name type="scientific">Saccharothrix syringae</name>
    <name type="common">Nocardiopsis syringae</name>
    <dbReference type="NCBI Taxonomy" id="103733"/>
    <lineage>
        <taxon>Bacteria</taxon>
        <taxon>Bacillati</taxon>
        <taxon>Actinomycetota</taxon>
        <taxon>Actinomycetes</taxon>
        <taxon>Pseudonocardiales</taxon>
        <taxon>Pseudonocardiaceae</taxon>
        <taxon>Saccharothrix</taxon>
    </lineage>
</organism>
<comment type="subcellular location">
    <subcellularLocation>
        <location evidence="1">Cell membrane</location>
        <topology evidence="1">Multi-pass membrane protein</topology>
    </subcellularLocation>
</comment>
<sequence>MLLSCQKTSPDGYLHGIGGVVVLEALRIRDFRLLWGARAVSSLGSWLLVVVVPAHVYRLSGGSVALAGAALAAEFLPPAVLGPVAGVLVDRWDRRRVMVAADLVRAGAVAGLLFVRAPGDLWLVYVALVVESTGTVLFRPAVQAHTPVVVGTGPSLSGANAVNSLTDGVARLVGAPLGGALLVPVGFPVLVVVDAVSHLVSAGLVALVSTGAAGAPGTGGGMAEGLRFLRSERTVWVLLRASTVFLAANAALGALLVPFGMAELGGPGAVGLVMSGLGAGFLLGVPPTRHLVDRVRVGPLVAGALVVTSAGFALLFAPTAPVVAAVVVGCAGSAVLVGVQTAVQRATPAPLLGRVGSVLFAGEAVATFAGALAGPALAGVASVRVVAWGACGVTLLSAVLAVGAGTPVAGSGPRRGRSAGRSPRPAPRRARWWRGRRRRARRAAGARRGTGGPRPPCPAGSRPARVRRLPGRTPGPPAPGPSRAGRRW</sequence>
<dbReference type="SUPFAM" id="SSF103473">
    <property type="entry name" value="MFS general substrate transporter"/>
    <property type="match status" value="1"/>
</dbReference>
<feature type="transmembrane region" description="Helical" evidence="8">
    <location>
        <begin position="297"/>
        <end position="316"/>
    </location>
</feature>
<feature type="transmembrane region" description="Helical" evidence="8">
    <location>
        <begin position="385"/>
        <end position="409"/>
    </location>
</feature>
<evidence type="ECO:0000256" key="4">
    <source>
        <dbReference type="ARBA" id="ARBA00022692"/>
    </source>
</evidence>
<feature type="transmembrane region" description="Helical" evidence="8">
    <location>
        <begin position="322"/>
        <end position="339"/>
    </location>
</feature>
<keyword evidence="6 8" id="KW-0472">Membrane</keyword>
<evidence type="ECO:0000313" key="10">
    <source>
        <dbReference type="Proteomes" id="UP000325787"/>
    </source>
</evidence>
<keyword evidence="10" id="KW-1185">Reference proteome</keyword>
<dbReference type="EMBL" id="CP034550">
    <property type="protein sequence ID" value="QFZ21334.1"/>
    <property type="molecule type" value="Genomic_DNA"/>
</dbReference>
<evidence type="ECO:0000256" key="7">
    <source>
        <dbReference type="SAM" id="MobiDB-lite"/>
    </source>
</evidence>
<dbReference type="PANTHER" id="PTHR23513">
    <property type="entry name" value="INTEGRAL MEMBRANE EFFLUX PROTEIN-RELATED"/>
    <property type="match status" value="1"/>
</dbReference>
<dbReference type="Proteomes" id="UP000325787">
    <property type="component" value="Chromosome"/>
</dbReference>
<feature type="transmembrane region" description="Helical" evidence="8">
    <location>
        <begin position="265"/>
        <end position="285"/>
    </location>
</feature>
<evidence type="ECO:0000256" key="5">
    <source>
        <dbReference type="ARBA" id="ARBA00022989"/>
    </source>
</evidence>
<dbReference type="OrthoDB" id="145388at2"/>
<dbReference type="AlphaFoldDB" id="A0A5Q0H5W7"/>
<feature type="compositionally biased region" description="Basic residues" evidence="7">
    <location>
        <begin position="426"/>
        <end position="445"/>
    </location>
</feature>
<reference evidence="10" key="1">
    <citation type="journal article" date="2021" name="Curr. Microbiol.">
        <title>Complete genome of nocamycin-producing strain Saccharothrix syringae NRRL B-16468 reveals the biosynthetic potential for secondary metabolites.</title>
        <authorList>
            <person name="Mo X."/>
            <person name="Yang S."/>
        </authorList>
    </citation>
    <scope>NUCLEOTIDE SEQUENCE [LARGE SCALE GENOMIC DNA]</scope>
    <source>
        <strain evidence="10">ATCC 51364 / DSM 43886 / JCM 6844 / KCTC 9398 / NBRC 14523 / NRRL B-16468 / INA 2240</strain>
    </source>
</reference>
<evidence type="ECO:0000313" key="9">
    <source>
        <dbReference type="EMBL" id="QFZ21334.1"/>
    </source>
</evidence>
<feature type="region of interest" description="Disordered" evidence="7">
    <location>
        <begin position="407"/>
        <end position="488"/>
    </location>
</feature>
<keyword evidence="2" id="KW-0813">Transport</keyword>
<dbReference type="KEGG" id="ssyi:EKG83_31610"/>
<feature type="transmembrane region" description="Helical" evidence="8">
    <location>
        <begin position="351"/>
        <end position="373"/>
    </location>
</feature>
<keyword evidence="3" id="KW-1003">Cell membrane</keyword>
<protein>
    <submittedName>
        <fullName evidence="9">MFS transporter</fullName>
    </submittedName>
</protein>
<evidence type="ECO:0000256" key="3">
    <source>
        <dbReference type="ARBA" id="ARBA00022475"/>
    </source>
</evidence>
<accession>A0A5Q0H5W7</accession>
<dbReference type="InterPro" id="IPR036259">
    <property type="entry name" value="MFS_trans_sf"/>
</dbReference>
<feature type="transmembrane region" description="Helical" evidence="8">
    <location>
        <begin position="63"/>
        <end position="85"/>
    </location>
</feature>
<keyword evidence="4 8" id="KW-0812">Transmembrane</keyword>
<keyword evidence="5 8" id="KW-1133">Transmembrane helix</keyword>
<evidence type="ECO:0000256" key="6">
    <source>
        <dbReference type="ARBA" id="ARBA00023136"/>
    </source>
</evidence>
<feature type="transmembrane region" description="Helical" evidence="8">
    <location>
        <begin position="35"/>
        <end position="57"/>
    </location>
</feature>
<evidence type="ECO:0000256" key="8">
    <source>
        <dbReference type="SAM" id="Phobius"/>
    </source>
</evidence>